<accession>A0ABQ8DTK6</accession>
<evidence type="ECO:0000313" key="1">
    <source>
        <dbReference type="EMBL" id="KAH0932669.1"/>
    </source>
</evidence>
<dbReference type="EMBL" id="JAGKQM010000003">
    <property type="protein sequence ID" value="KAH0932669.1"/>
    <property type="molecule type" value="Genomic_DNA"/>
</dbReference>
<protein>
    <submittedName>
        <fullName evidence="1">Uncharacterized protein</fullName>
    </submittedName>
</protein>
<reference evidence="1 2" key="1">
    <citation type="submission" date="2021-05" db="EMBL/GenBank/DDBJ databases">
        <title>Genome Assembly of Synthetic Allotetraploid Brassica napus Reveals Homoeologous Exchanges between Subgenomes.</title>
        <authorList>
            <person name="Davis J.T."/>
        </authorList>
    </citation>
    <scope>NUCLEOTIDE SEQUENCE [LARGE SCALE GENOMIC DNA]</scope>
    <source>
        <strain evidence="2">cv. Da-Ae</strain>
        <tissue evidence="1">Seedling</tissue>
    </source>
</reference>
<dbReference type="Proteomes" id="UP000824890">
    <property type="component" value="Unassembled WGS sequence"/>
</dbReference>
<name>A0ABQ8DTK6_BRANA</name>
<keyword evidence="2" id="KW-1185">Reference proteome</keyword>
<organism evidence="1 2">
    <name type="scientific">Brassica napus</name>
    <name type="common">Rape</name>
    <dbReference type="NCBI Taxonomy" id="3708"/>
    <lineage>
        <taxon>Eukaryota</taxon>
        <taxon>Viridiplantae</taxon>
        <taxon>Streptophyta</taxon>
        <taxon>Embryophyta</taxon>
        <taxon>Tracheophyta</taxon>
        <taxon>Spermatophyta</taxon>
        <taxon>Magnoliopsida</taxon>
        <taxon>eudicotyledons</taxon>
        <taxon>Gunneridae</taxon>
        <taxon>Pentapetalae</taxon>
        <taxon>rosids</taxon>
        <taxon>malvids</taxon>
        <taxon>Brassicales</taxon>
        <taxon>Brassicaceae</taxon>
        <taxon>Brassiceae</taxon>
        <taxon>Brassica</taxon>
    </lineage>
</organism>
<comment type="caution">
    <text evidence="1">The sequence shown here is derived from an EMBL/GenBank/DDBJ whole genome shotgun (WGS) entry which is preliminary data.</text>
</comment>
<sequence>MPSSSYGSMMEPLLKISQIPIKSYPLNFFGSDVHWQTPTNNFLHVFNLFTCNHFLDIIGELSAIRSTINDNLPGAKRIMLTLRLDRYFLLLKSGLVCLTLWLLHSTKNFRAMGQGADQQASSSKMVHAQKIEPLTISELNQFIITADSQVCSKKLVREISSFTCAQGIGVHAQVDTELHRSLAEIVGKTYTFHKLNDFNFALKHQTFTISRIFPERELAPMPAFVIPLEGANAPEEALHEVVAPGTEEKDANTCNVAEESHPRLMLPLPDVLHRPKNKLLLIGMPARKHVWNESTTSS</sequence>
<evidence type="ECO:0000313" key="2">
    <source>
        <dbReference type="Proteomes" id="UP000824890"/>
    </source>
</evidence>
<gene>
    <name evidence="1" type="ORF">HID58_009786</name>
</gene>
<proteinExistence type="predicted"/>